<dbReference type="AlphaFoldDB" id="A0A0J1HX84"/>
<evidence type="ECO:0000313" key="1">
    <source>
        <dbReference type="EMBL" id="KLV18289.1"/>
    </source>
</evidence>
<dbReference type="RefSeq" id="WP_047956630.1">
    <property type="nucleotide sequence ID" value="NZ_LDPG01000007.1"/>
</dbReference>
<accession>A0A0J1HX84</accession>
<reference evidence="1 2" key="1">
    <citation type="submission" date="2015-05" db="EMBL/GenBank/DDBJ databases">
        <title>Whole genome sequence and identification of bacterial endophytes from Costus igneus.</title>
        <authorList>
            <person name="Lee Y.P."/>
            <person name="Gan H.M."/>
            <person name="Eng W."/>
            <person name="Wheatley M.S."/>
            <person name="Caraballo A."/>
            <person name="Polter S."/>
            <person name="Savka M.A."/>
            <person name="Hudson A.O."/>
        </authorList>
    </citation>
    <scope>NUCLEOTIDE SEQUENCE [LARGE SCALE GENOMIC DNA]</scope>
    <source>
        <strain evidence="1 2">RIT375</strain>
    </source>
</reference>
<protein>
    <submittedName>
        <fullName evidence="1">Uncharacterized protein</fullName>
    </submittedName>
</protein>
<dbReference type="EMBL" id="LDPG01000007">
    <property type="protein sequence ID" value="KLV18289.1"/>
    <property type="molecule type" value="Genomic_DNA"/>
</dbReference>
<organism evidence="1 2">
    <name type="scientific">Bacillus anthracis</name>
    <name type="common">anthrax bacterium</name>
    <dbReference type="NCBI Taxonomy" id="1392"/>
    <lineage>
        <taxon>Bacteria</taxon>
        <taxon>Bacillati</taxon>
        <taxon>Bacillota</taxon>
        <taxon>Bacilli</taxon>
        <taxon>Bacillales</taxon>
        <taxon>Bacillaceae</taxon>
        <taxon>Bacillus</taxon>
        <taxon>Bacillus cereus group</taxon>
    </lineage>
</organism>
<dbReference type="Proteomes" id="UP000035904">
    <property type="component" value="Unassembled WGS sequence"/>
</dbReference>
<sequence length="73" mass="8386">MSKYEKPRCNCGNYLAFRGYIYAVTGLTKKGFPSMYSPNLIKGLEKGEDLFCWNCRTSYEMGKDSKGRIVRVN</sequence>
<name>A0A0J1HX84_BACAN</name>
<comment type="caution">
    <text evidence="1">The sequence shown here is derived from an EMBL/GenBank/DDBJ whole genome shotgun (WGS) entry which is preliminary data.</text>
</comment>
<proteinExistence type="predicted"/>
<gene>
    <name evidence="1" type="ORF">ABW01_12975</name>
</gene>
<evidence type="ECO:0000313" key="2">
    <source>
        <dbReference type="Proteomes" id="UP000035904"/>
    </source>
</evidence>
<dbReference type="PATRIC" id="fig|1392.242.peg.5619"/>